<dbReference type="PANTHER" id="PTHR43002">
    <property type="entry name" value="GLYCOGEN DEBRANCHING ENZYME"/>
    <property type="match status" value="1"/>
</dbReference>
<dbReference type="Pfam" id="PF02922">
    <property type="entry name" value="CBM_48"/>
    <property type="match status" value="1"/>
</dbReference>
<dbReference type="Pfam" id="PF21653">
    <property type="entry name" value="pulA_all-beta"/>
    <property type="match status" value="1"/>
</dbReference>
<dbReference type="CDD" id="cd11341">
    <property type="entry name" value="AmyAc_Pullulanase_LD-like"/>
    <property type="match status" value="1"/>
</dbReference>
<dbReference type="SUPFAM" id="SSF81296">
    <property type="entry name" value="E set domains"/>
    <property type="match status" value="1"/>
</dbReference>
<dbReference type="EC" id="3.2.1.41" evidence="3"/>
<proteinExistence type="inferred from homology"/>
<dbReference type="Gene3D" id="3.20.20.80">
    <property type="entry name" value="Glycosidases"/>
    <property type="match status" value="1"/>
</dbReference>
<name>A0ABZ2CAN3_9BACI</name>
<dbReference type="InterPro" id="IPR013780">
    <property type="entry name" value="Glyco_hydro_b"/>
</dbReference>
<reference evidence="3 4" key="1">
    <citation type="submission" date="2023-10" db="EMBL/GenBank/DDBJ databases">
        <title>Niallia locisalis sp.nov. isolated from a salt pond sample.</title>
        <authorList>
            <person name="Li X.-J."/>
            <person name="Dong L."/>
        </authorList>
    </citation>
    <scope>NUCLEOTIDE SEQUENCE [LARGE SCALE GENOMIC DNA]</scope>
    <source>
        <strain evidence="3 4">DSM 29761</strain>
    </source>
</reference>
<dbReference type="InterPro" id="IPR004193">
    <property type="entry name" value="Glyco_hydro_13_N"/>
</dbReference>
<dbReference type="SMART" id="SM00642">
    <property type="entry name" value="Aamy"/>
    <property type="match status" value="1"/>
</dbReference>
<gene>
    <name evidence="3" type="primary">pulA</name>
    <name evidence="3" type="ORF">R4Z09_23505</name>
</gene>
<keyword evidence="3" id="KW-0378">Hydrolase</keyword>
<evidence type="ECO:0000313" key="3">
    <source>
        <dbReference type="EMBL" id="WVX80221.1"/>
    </source>
</evidence>
<dbReference type="CDD" id="cd02860">
    <property type="entry name" value="E_set_Pullulanase"/>
    <property type="match status" value="1"/>
</dbReference>
<protein>
    <submittedName>
        <fullName evidence="3">Type I pullulanase</fullName>
        <ecNumber evidence="3">3.2.1.41</ecNumber>
    </submittedName>
</protein>
<dbReference type="InterPro" id="IPR014756">
    <property type="entry name" value="Ig_E-set"/>
</dbReference>
<accession>A0ABZ2CAN3</accession>
<dbReference type="EMBL" id="CP137640">
    <property type="protein sequence ID" value="WVX80221.1"/>
    <property type="molecule type" value="Genomic_DNA"/>
</dbReference>
<dbReference type="Gene3D" id="2.60.40.2320">
    <property type="match status" value="1"/>
</dbReference>
<dbReference type="InterPro" id="IPR040697">
    <property type="entry name" value="PulA_N1"/>
</dbReference>
<sequence length="714" mass="81920">MIAIERDYQAYLDEMRVITIIVPHTLPHADESSFTLECDADEFPLTVVDKIHLNEFMKYICQTAEELNIGSQYWIKDHLQRKTDLQIGAVTRTGAFDERFYYDGHLGAFYQPDQTTFKLWAPTATGVKLKLMSSDRSDQEIIDLTREEKGVWTVSVKRDLENSLYTYLVCVNLQWKEAVDPYTVAVNANGQEGVIIDLNKTNRVKRVLPPLEKAVDSVIYETHIRDLTIHPNSGVSNKGTYIGAAEMDTRSKNGSLTSLSYIKELGVTHIEFLPLHDFAGVDELEMRNEYNWGYNPLHFNVPDGSYCTNPHNPYSRINELKSLIDTIHQNGLRVILDVVYNHVYERETSSFEKIVPGYYFRHDEHGMPSNGTGVGNDIASERKMVRKFILDSISFWLNEYHVDGFRFDLMGILDIETMNAIRSLVDQMDPSILLIGEGWDLNTPLPLEMKAIIHNQHNLPRIGQFNDWFRDSIKGSTFNMYDLGYMLGNEHYYEMAIQVLAGSVGIGKNEKGLFTEPDQSINYVESHDNHTLWDKLIVCLQNEKLENIQKYHRLATVMVLLAQGIPFIHSGQEFFRTKNGEGNSYKSSNEINQLDWDRKDEFQHHVDYIKGIIAIRKSHRAFRFPTAELIRKYMCFLSLQKPLIGWTLQGVGDYGPSQSIIVLFNPTNSEQVVSLPDGNWNIMADDDKSGIIPINRVKEKAKLKPISSYVLFKV</sequence>
<dbReference type="NCBIfam" id="TIGR02104">
    <property type="entry name" value="pulA_typeI"/>
    <property type="match status" value="1"/>
</dbReference>
<evidence type="ECO:0000313" key="4">
    <source>
        <dbReference type="Proteomes" id="UP001357223"/>
    </source>
</evidence>
<organism evidence="3 4">
    <name type="scientific">Niallia oryzisoli</name>
    <dbReference type="NCBI Taxonomy" id="1737571"/>
    <lineage>
        <taxon>Bacteria</taxon>
        <taxon>Bacillati</taxon>
        <taxon>Bacillota</taxon>
        <taxon>Bacilli</taxon>
        <taxon>Bacillales</taxon>
        <taxon>Bacillaceae</taxon>
        <taxon>Niallia</taxon>
    </lineage>
</organism>
<dbReference type="InterPro" id="IPR011840">
    <property type="entry name" value="PulA_typeI"/>
</dbReference>
<keyword evidence="3" id="KW-0326">Glycosidase</keyword>
<dbReference type="Gene3D" id="2.60.40.1180">
    <property type="entry name" value="Golgi alpha-mannosidase II"/>
    <property type="match status" value="1"/>
</dbReference>
<dbReference type="InterPro" id="IPR006047">
    <property type="entry name" value="GH13_cat_dom"/>
</dbReference>
<dbReference type="SUPFAM" id="SSF51445">
    <property type="entry name" value="(Trans)glycosidases"/>
    <property type="match status" value="1"/>
</dbReference>
<dbReference type="Gene3D" id="2.60.40.10">
    <property type="entry name" value="Immunoglobulins"/>
    <property type="match status" value="1"/>
</dbReference>
<dbReference type="InterPro" id="IPR017853">
    <property type="entry name" value="GH"/>
</dbReference>
<dbReference type="Pfam" id="PF17999">
    <property type="entry name" value="PulA_N1"/>
    <property type="match status" value="1"/>
</dbReference>
<comment type="similarity">
    <text evidence="1">Belongs to the glycosyl hydrolase 13 family.</text>
</comment>
<dbReference type="InterPro" id="IPR013783">
    <property type="entry name" value="Ig-like_fold"/>
</dbReference>
<dbReference type="Proteomes" id="UP001357223">
    <property type="component" value="Chromosome"/>
</dbReference>
<dbReference type="GO" id="GO:0051060">
    <property type="term" value="F:pullulanase activity"/>
    <property type="evidence" value="ECO:0007669"/>
    <property type="project" value="UniProtKB-EC"/>
</dbReference>
<evidence type="ECO:0000256" key="1">
    <source>
        <dbReference type="ARBA" id="ARBA00008061"/>
    </source>
</evidence>
<dbReference type="RefSeq" id="WP_338449150.1">
    <property type="nucleotide sequence ID" value="NZ_CP137640.1"/>
</dbReference>
<dbReference type="Pfam" id="PF00128">
    <property type="entry name" value="Alpha-amylase"/>
    <property type="match status" value="1"/>
</dbReference>
<keyword evidence="4" id="KW-1185">Reference proteome</keyword>
<feature type="domain" description="Glycosyl hydrolase family 13 catalytic" evidence="2">
    <location>
        <begin position="228"/>
        <end position="616"/>
    </location>
</feature>
<dbReference type="InterPro" id="IPR049117">
    <property type="entry name" value="pulA_all-beta"/>
</dbReference>
<evidence type="ECO:0000259" key="2">
    <source>
        <dbReference type="SMART" id="SM00642"/>
    </source>
</evidence>